<evidence type="ECO:0000256" key="2">
    <source>
        <dbReference type="PROSITE-ProRule" id="PRU01161"/>
    </source>
</evidence>
<evidence type="ECO:0000259" key="3">
    <source>
        <dbReference type="PROSITE" id="PS51635"/>
    </source>
</evidence>
<dbReference type="KEGG" id="grs:C7S20_07300"/>
<feature type="short sequence motif" description="DGA/G" evidence="2">
    <location>
        <begin position="182"/>
        <end position="184"/>
    </location>
</feature>
<feature type="short sequence motif" description="GXGXXG" evidence="2">
    <location>
        <begin position="8"/>
        <end position="13"/>
    </location>
</feature>
<dbReference type="OrthoDB" id="1489257at2"/>
<keyword evidence="1 2" id="KW-0443">Lipid metabolism</keyword>
<evidence type="ECO:0000256" key="1">
    <source>
        <dbReference type="ARBA" id="ARBA00023098"/>
    </source>
</evidence>
<dbReference type="GO" id="GO:0016042">
    <property type="term" value="P:lipid catabolic process"/>
    <property type="evidence" value="ECO:0007669"/>
    <property type="project" value="UniProtKB-UniRule"/>
</dbReference>
<feature type="active site" description="Nucleophile" evidence="2">
    <location>
        <position position="38"/>
    </location>
</feature>
<dbReference type="GO" id="GO:0016787">
    <property type="term" value="F:hydrolase activity"/>
    <property type="evidence" value="ECO:0007669"/>
    <property type="project" value="UniProtKB-UniRule"/>
</dbReference>
<dbReference type="EMBL" id="CP028136">
    <property type="protein sequence ID" value="AVR45090.1"/>
    <property type="molecule type" value="Genomic_DNA"/>
</dbReference>
<dbReference type="Proteomes" id="UP000241507">
    <property type="component" value="Chromosome"/>
</dbReference>
<dbReference type="RefSeq" id="WP_107011868.1">
    <property type="nucleotide sequence ID" value="NZ_CP028136.1"/>
</dbReference>
<keyword evidence="2" id="KW-0442">Lipid degradation</keyword>
<dbReference type="Gene3D" id="3.40.1090.10">
    <property type="entry name" value="Cytosolic phospholipase A2 catalytic domain"/>
    <property type="match status" value="1"/>
</dbReference>
<feature type="short sequence motif" description="GXSXG" evidence="2">
    <location>
        <begin position="36"/>
        <end position="40"/>
    </location>
</feature>
<dbReference type="InterPro" id="IPR002641">
    <property type="entry name" value="PNPLA_dom"/>
</dbReference>
<keyword evidence="2" id="KW-0378">Hydrolase</keyword>
<dbReference type="Pfam" id="PF01734">
    <property type="entry name" value="Patatin"/>
    <property type="match status" value="1"/>
</dbReference>
<protein>
    <submittedName>
        <fullName evidence="4">Patatin</fullName>
    </submittedName>
</protein>
<dbReference type="AlphaFoldDB" id="A0A2R3Z492"/>
<feature type="active site" description="Proton acceptor" evidence="2">
    <location>
        <position position="182"/>
    </location>
</feature>
<proteinExistence type="predicted"/>
<evidence type="ECO:0000313" key="5">
    <source>
        <dbReference type="Proteomes" id="UP000241507"/>
    </source>
</evidence>
<accession>A0A2R3Z492</accession>
<dbReference type="SUPFAM" id="SSF52151">
    <property type="entry name" value="FabD/lysophospholipase-like"/>
    <property type="match status" value="1"/>
</dbReference>
<dbReference type="PROSITE" id="PS51635">
    <property type="entry name" value="PNPLA"/>
    <property type="match status" value="1"/>
</dbReference>
<keyword evidence="5" id="KW-1185">Reference proteome</keyword>
<gene>
    <name evidence="4" type="ORF">C7S20_07300</name>
</gene>
<sequence length="305" mass="34364">MRALVISGGGSKGAFAGGIAEFLIKDCQISYDIFVGTSTGSLLIPLLAIGEIDRLKAIYTSVSQQDIFSSNPFIISKKNGEVVLRINHFNILKMFLKGAKSFGESKNLRKLICKIVTEEDYLKIKQNSSEVIVTVANLSYNRVEYKRLKDYDYHDFCDWIWASANMVPFMSLLTKDGCEFADGGMGNIVPIGEAINRGACEIDVIVLKTEQPITKKKPVRNALELTTRTFDFMINQIIVDDITIGNLQSKHSRVNLNFYHPPELLTKNSLIFNPETMKMWWEKGYNFARSNNPQCHCIEPKSISL</sequence>
<dbReference type="InterPro" id="IPR016035">
    <property type="entry name" value="Acyl_Trfase/lysoPLipase"/>
</dbReference>
<evidence type="ECO:0000313" key="4">
    <source>
        <dbReference type="EMBL" id="AVR45090.1"/>
    </source>
</evidence>
<name>A0A2R3Z492_9FLAO</name>
<feature type="domain" description="PNPLA" evidence="3">
    <location>
        <begin position="4"/>
        <end position="195"/>
    </location>
</feature>
<organism evidence="4 5">
    <name type="scientific">Christiangramia fulva</name>
    <dbReference type="NCBI Taxonomy" id="2126553"/>
    <lineage>
        <taxon>Bacteria</taxon>
        <taxon>Pseudomonadati</taxon>
        <taxon>Bacteroidota</taxon>
        <taxon>Flavobacteriia</taxon>
        <taxon>Flavobacteriales</taxon>
        <taxon>Flavobacteriaceae</taxon>
        <taxon>Christiangramia</taxon>
    </lineage>
</organism>
<reference evidence="5" key="1">
    <citation type="submission" date="2018-03" db="EMBL/GenBank/DDBJ databases">
        <title>Gramella fulva sp. nov., isolated from a dry surface of tidal flat.</title>
        <authorList>
            <person name="Hwang S.H."/>
            <person name="Hwang W.M."/>
            <person name="Kang K."/>
            <person name="Ahn T.-Y."/>
        </authorList>
    </citation>
    <scope>NUCLEOTIDE SEQUENCE [LARGE SCALE GENOMIC DNA]</scope>
    <source>
        <strain evidence="5">SH35</strain>
    </source>
</reference>